<keyword evidence="1" id="KW-1015">Disulfide bond</keyword>
<dbReference type="PROSITE" id="PS50041">
    <property type="entry name" value="C_TYPE_LECTIN_2"/>
    <property type="match status" value="1"/>
</dbReference>
<organism evidence="3 4">
    <name type="scientific">Amphibalanus amphitrite</name>
    <name type="common">Striped barnacle</name>
    <name type="synonym">Balanus amphitrite</name>
    <dbReference type="NCBI Taxonomy" id="1232801"/>
    <lineage>
        <taxon>Eukaryota</taxon>
        <taxon>Metazoa</taxon>
        <taxon>Ecdysozoa</taxon>
        <taxon>Arthropoda</taxon>
        <taxon>Crustacea</taxon>
        <taxon>Multicrustacea</taxon>
        <taxon>Cirripedia</taxon>
        <taxon>Thoracica</taxon>
        <taxon>Thoracicalcarea</taxon>
        <taxon>Balanomorpha</taxon>
        <taxon>Balanoidea</taxon>
        <taxon>Balanidae</taxon>
        <taxon>Amphibalaninae</taxon>
        <taxon>Amphibalanus</taxon>
    </lineage>
</organism>
<evidence type="ECO:0000256" key="1">
    <source>
        <dbReference type="ARBA" id="ARBA00023157"/>
    </source>
</evidence>
<reference evidence="3 4" key="1">
    <citation type="submission" date="2019-07" db="EMBL/GenBank/DDBJ databases">
        <title>Draft genome assembly of a fouling barnacle, Amphibalanus amphitrite (Darwin, 1854): The first reference genome for Thecostraca.</title>
        <authorList>
            <person name="Kim W."/>
        </authorList>
    </citation>
    <scope>NUCLEOTIDE SEQUENCE [LARGE SCALE GENOMIC DNA]</scope>
    <source>
        <strain evidence="3">SNU_AA5</strain>
        <tissue evidence="3">Soma without cirri and trophi</tissue>
    </source>
</reference>
<dbReference type="AlphaFoldDB" id="A0A6A4X0J3"/>
<dbReference type="PROSITE" id="PS00615">
    <property type="entry name" value="C_TYPE_LECTIN_1"/>
    <property type="match status" value="1"/>
</dbReference>
<sequence length="124" mass="13285">MVPVSCTALEDLDFTEAKAACASLGAHLAVPRSAEENQCVLTLAAGLDAWLGLSEHGEDGVFVAEDGGEPVFNNASFWASTEPNDDIIAYNCVQMYIDSQGWDDTECGYPQGYVCQSWNKPLCG</sequence>
<dbReference type="PANTHER" id="PTHR22801:SF63">
    <property type="entry name" value="C-TYPE LECTIN DOMAIN-CONTAINING PROTEIN"/>
    <property type="match status" value="1"/>
</dbReference>
<comment type="caution">
    <text evidence="3">The sequence shown here is derived from an EMBL/GenBank/DDBJ whole genome shotgun (WGS) entry which is preliminary data.</text>
</comment>
<name>A0A6A4X0J3_AMPAM</name>
<dbReference type="InterPro" id="IPR016186">
    <property type="entry name" value="C-type_lectin-like/link_sf"/>
</dbReference>
<dbReference type="InterPro" id="IPR018378">
    <property type="entry name" value="C-type_lectin_CS"/>
</dbReference>
<proteinExistence type="predicted"/>
<evidence type="ECO:0000259" key="2">
    <source>
        <dbReference type="PROSITE" id="PS50041"/>
    </source>
</evidence>
<dbReference type="InterPro" id="IPR050801">
    <property type="entry name" value="Ca-Dep_Lectins_ImmuneDev"/>
</dbReference>
<dbReference type="InterPro" id="IPR001304">
    <property type="entry name" value="C-type_lectin-like"/>
</dbReference>
<evidence type="ECO:0000313" key="4">
    <source>
        <dbReference type="Proteomes" id="UP000440578"/>
    </source>
</evidence>
<dbReference type="PANTHER" id="PTHR22801">
    <property type="entry name" value="LITHOSTATHINE"/>
    <property type="match status" value="1"/>
</dbReference>
<gene>
    <name evidence="3" type="primary">Mbl1_1</name>
    <name evidence="3" type="ORF">FJT64_018079</name>
</gene>
<dbReference type="Pfam" id="PF00059">
    <property type="entry name" value="Lectin_C"/>
    <property type="match status" value="1"/>
</dbReference>
<evidence type="ECO:0000313" key="3">
    <source>
        <dbReference type="EMBL" id="KAF0311079.1"/>
    </source>
</evidence>
<dbReference type="InterPro" id="IPR016187">
    <property type="entry name" value="CTDL_fold"/>
</dbReference>
<dbReference type="Proteomes" id="UP000440578">
    <property type="component" value="Unassembled WGS sequence"/>
</dbReference>
<feature type="domain" description="C-type lectin" evidence="2">
    <location>
        <begin position="2"/>
        <end position="116"/>
    </location>
</feature>
<dbReference type="OrthoDB" id="538816at2759"/>
<keyword evidence="4" id="KW-1185">Reference proteome</keyword>
<dbReference type="SMART" id="SM00034">
    <property type="entry name" value="CLECT"/>
    <property type="match status" value="1"/>
</dbReference>
<dbReference type="EMBL" id="VIIS01000267">
    <property type="protein sequence ID" value="KAF0311079.1"/>
    <property type="molecule type" value="Genomic_DNA"/>
</dbReference>
<dbReference type="Gene3D" id="3.10.100.10">
    <property type="entry name" value="Mannose-Binding Protein A, subunit A"/>
    <property type="match status" value="1"/>
</dbReference>
<protein>
    <submittedName>
        <fullName evidence="3">Mannose-binding protein A</fullName>
    </submittedName>
</protein>
<accession>A0A6A4X0J3</accession>
<dbReference type="SUPFAM" id="SSF56436">
    <property type="entry name" value="C-type lectin-like"/>
    <property type="match status" value="1"/>
</dbReference>